<evidence type="ECO:0000259" key="2">
    <source>
        <dbReference type="Pfam" id="PF03485"/>
    </source>
</evidence>
<keyword evidence="1" id="KW-0175">Coiled coil</keyword>
<organism evidence="3 4">
    <name type="scientific">Periplaneta americana</name>
    <name type="common">American cockroach</name>
    <name type="synonym">Blatta americana</name>
    <dbReference type="NCBI Taxonomy" id="6978"/>
    <lineage>
        <taxon>Eukaryota</taxon>
        <taxon>Metazoa</taxon>
        <taxon>Ecdysozoa</taxon>
        <taxon>Arthropoda</taxon>
        <taxon>Hexapoda</taxon>
        <taxon>Insecta</taxon>
        <taxon>Pterygota</taxon>
        <taxon>Neoptera</taxon>
        <taxon>Polyneoptera</taxon>
        <taxon>Dictyoptera</taxon>
        <taxon>Blattodea</taxon>
        <taxon>Blattoidea</taxon>
        <taxon>Blattidae</taxon>
        <taxon>Blattinae</taxon>
        <taxon>Periplaneta</taxon>
    </lineage>
</organism>
<protein>
    <recommendedName>
        <fullName evidence="2">Arginyl tRNA synthetase N-terminal domain-containing protein</fullName>
    </recommendedName>
</protein>
<dbReference type="InterPro" id="IPR036695">
    <property type="entry name" value="Arg-tRNA-synth_N_sf"/>
</dbReference>
<comment type="caution">
    <text evidence="3">The sequence shown here is derived from an EMBL/GenBank/DDBJ whole genome shotgun (WGS) entry which is preliminary data.</text>
</comment>
<dbReference type="Pfam" id="PF03485">
    <property type="entry name" value="Arg_tRNA_synt_N"/>
    <property type="match status" value="1"/>
</dbReference>
<gene>
    <name evidence="3" type="ORF">ANN_03689</name>
</gene>
<dbReference type="Gene3D" id="3.30.1360.70">
    <property type="entry name" value="Arginyl tRNA synthetase N-terminal domain"/>
    <property type="match status" value="1"/>
</dbReference>
<feature type="domain" description="Arginyl tRNA synthetase N-terminal" evidence="2">
    <location>
        <begin position="75"/>
        <end position="120"/>
    </location>
</feature>
<sequence length="137" mass="15194">MEEEIRFLVKEIENLKRGNSCSSDGVPPELAELLLQNTKLKHRLAILKRACEAQELKTKSGKFGGEAKMESIQEQLVHTFTKAVESAFPDVPDVGVPVVPSPKFGDYQCNAAMQLTQLLKGQGIFHSSLIYYSKLSV</sequence>
<dbReference type="Proteomes" id="UP001148838">
    <property type="component" value="Unassembled WGS sequence"/>
</dbReference>
<evidence type="ECO:0000313" key="3">
    <source>
        <dbReference type="EMBL" id="KAJ4452171.1"/>
    </source>
</evidence>
<dbReference type="InterPro" id="IPR005148">
    <property type="entry name" value="Arg-tRNA-synth_N"/>
</dbReference>
<reference evidence="3 4" key="1">
    <citation type="journal article" date="2022" name="Allergy">
        <title>Genome assembly and annotation of Periplaneta americana reveal a comprehensive cockroach allergen profile.</title>
        <authorList>
            <person name="Wang L."/>
            <person name="Xiong Q."/>
            <person name="Saelim N."/>
            <person name="Wang L."/>
            <person name="Nong W."/>
            <person name="Wan A.T."/>
            <person name="Shi M."/>
            <person name="Liu X."/>
            <person name="Cao Q."/>
            <person name="Hui J.H.L."/>
            <person name="Sookrung N."/>
            <person name="Leung T.F."/>
            <person name="Tungtrongchitr A."/>
            <person name="Tsui S.K.W."/>
        </authorList>
    </citation>
    <scope>NUCLEOTIDE SEQUENCE [LARGE SCALE GENOMIC DNA]</scope>
    <source>
        <strain evidence="3">PWHHKU_190912</strain>
    </source>
</reference>
<evidence type="ECO:0000256" key="1">
    <source>
        <dbReference type="SAM" id="Coils"/>
    </source>
</evidence>
<keyword evidence="4" id="KW-1185">Reference proteome</keyword>
<dbReference type="EMBL" id="JAJSOF020000001">
    <property type="protein sequence ID" value="KAJ4452171.1"/>
    <property type="molecule type" value="Genomic_DNA"/>
</dbReference>
<feature type="coiled-coil region" evidence="1">
    <location>
        <begin position="30"/>
        <end position="57"/>
    </location>
</feature>
<dbReference type="SUPFAM" id="SSF55190">
    <property type="entry name" value="Arginyl-tRNA synthetase (ArgRS), N-terminal 'additional' domain"/>
    <property type="match status" value="1"/>
</dbReference>
<proteinExistence type="predicted"/>
<name>A0ABQ8TZI6_PERAM</name>
<evidence type="ECO:0000313" key="4">
    <source>
        <dbReference type="Proteomes" id="UP001148838"/>
    </source>
</evidence>
<accession>A0ABQ8TZI6</accession>